<dbReference type="GO" id="GO:0051011">
    <property type="term" value="F:microtubule minus-end binding"/>
    <property type="evidence" value="ECO:0007669"/>
    <property type="project" value="TreeGrafter"/>
</dbReference>
<comment type="subcellular location">
    <subcellularLocation>
        <location evidence="1">Cytoplasm</location>
        <location evidence="1">Cytoskeleton</location>
    </subcellularLocation>
</comment>
<dbReference type="Pfam" id="PF04130">
    <property type="entry name" value="GCP_C_terminal"/>
    <property type="match status" value="1"/>
</dbReference>
<sequence>MRVISPELSKPAEHIYGHTLTAILESAIRVTNAQYEDEDTLKRLNISFMSHSSGDMGWDVFSLVYIVDGPIGTIFQQTMPTYQSLFGALWKAKRMEFVLANMRRQQIFMAKLFRNIKGKYKKSNTA</sequence>
<evidence type="ECO:0000256" key="2">
    <source>
        <dbReference type="ARBA" id="ARBA00010337"/>
    </source>
</evidence>
<dbReference type="InterPro" id="IPR007259">
    <property type="entry name" value="GCP"/>
</dbReference>
<dbReference type="PANTHER" id="PTHR19302:SF14">
    <property type="entry name" value="GAMMA-TUBULIN COMPLEX COMPONENT 3"/>
    <property type="match status" value="1"/>
</dbReference>
<accession>A0AAV8VAH3</accession>
<dbReference type="InterPro" id="IPR040457">
    <property type="entry name" value="GCP_C"/>
</dbReference>
<evidence type="ECO:0000256" key="5">
    <source>
        <dbReference type="ARBA" id="ARBA00023212"/>
    </source>
</evidence>
<protein>
    <recommendedName>
        <fullName evidence="6">Gamma tubulin complex component C-terminal domain-containing protein</fullName>
    </recommendedName>
</protein>
<dbReference type="EMBL" id="JANEYG010000209">
    <property type="protein sequence ID" value="KAJ8911184.1"/>
    <property type="molecule type" value="Genomic_DNA"/>
</dbReference>
<gene>
    <name evidence="7" type="ORF">NQ315_006027</name>
</gene>
<dbReference type="GO" id="GO:0043015">
    <property type="term" value="F:gamma-tubulin binding"/>
    <property type="evidence" value="ECO:0007669"/>
    <property type="project" value="InterPro"/>
</dbReference>
<dbReference type="GO" id="GO:0000278">
    <property type="term" value="P:mitotic cell cycle"/>
    <property type="evidence" value="ECO:0007669"/>
    <property type="project" value="TreeGrafter"/>
</dbReference>
<dbReference type="GO" id="GO:0031122">
    <property type="term" value="P:cytoplasmic microtubule organization"/>
    <property type="evidence" value="ECO:0007669"/>
    <property type="project" value="TreeGrafter"/>
</dbReference>
<dbReference type="AlphaFoldDB" id="A0AAV8VAH3"/>
<keyword evidence="5" id="KW-0206">Cytoskeleton</keyword>
<evidence type="ECO:0000256" key="3">
    <source>
        <dbReference type="ARBA" id="ARBA00022490"/>
    </source>
</evidence>
<dbReference type="GO" id="GO:0051321">
    <property type="term" value="P:meiotic cell cycle"/>
    <property type="evidence" value="ECO:0007669"/>
    <property type="project" value="TreeGrafter"/>
</dbReference>
<dbReference type="GO" id="GO:0000930">
    <property type="term" value="C:gamma-tubulin complex"/>
    <property type="evidence" value="ECO:0007669"/>
    <property type="project" value="TreeGrafter"/>
</dbReference>
<dbReference type="GO" id="GO:0007020">
    <property type="term" value="P:microtubule nucleation"/>
    <property type="evidence" value="ECO:0007669"/>
    <property type="project" value="InterPro"/>
</dbReference>
<organism evidence="7 8">
    <name type="scientific">Exocentrus adspersus</name>
    <dbReference type="NCBI Taxonomy" id="1586481"/>
    <lineage>
        <taxon>Eukaryota</taxon>
        <taxon>Metazoa</taxon>
        <taxon>Ecdysozoa</taxon>
        <taxon>Arthropoda</taxon>
        <taxon>Hexapoda</taxon>
        <taxon>Insecta</taxon>
        <taxon>Pterygota</taxon>
        <taxon>Neoptera</taxon>
        <taxon>Endopterygota</taxon>
        <taxon>Coleoptera</taxon>
        <taxon>Polyphaga</taxon>
        <taxon>Cucujiformia</taxon>
        <taxon>Chrysomeloidea</taxon>
        <taxon>Cerambycidae</taxon>
        <taxon>Lamiinae</taxon>
        <taxon>Acanthocinini</taxon>
        <taxon>Exocentrus</taxon>
    </lineage>
</organism>
<proteinExistence type="inferred from homology"/>
<keyword evidence="3" id="KW-0963">Cytoplasm</keyword>
<dbReference type="Gene3D" id="1.20.120.1900">
    <property type="entry name" value="Gamma-tubulin complex, C-terminal domain"/>
    <property type="match status" value="1"/>
</dbReference>
<evidence type="ECO:0000259" key="6">
    <source>
        <dbReference type="Pfam" id="PF04130"/>
    </source>
</evidence>
<name>A0AAV8VAH3_9CUCU</name>
<reference evidence="7 8" key="1">
    <citation type="journal article" date="2023" name="Insect Mol. Biol.">
        <title>Genome sequencing provides insights into the evolution of gene families encoding plant cell wall-degrading enzymes in longhorned beetles.</title>
        <authorList>
            <person name="Shin N.R."/>
            <person name="Okamura Y."/>
            <person name="Kirsch R."/>
            <person name="Pauchet Y."/>
        </authorList>
    </citation>
    <scope>NUCLEOTIDE SEQUENCE [LARGE SCALE GENOMIC DNA]</scope>
    <source>
        <strain evidence="7">EAD_L_NR</strain>
    </source>
</reference>
<evidence type="ECO:0000313" key="7">
    <source>
        <dbReference type="EMBL" id="KAJ8911184.1"/>
    </source>
</evidence>
<comment type="similarity">
    <text evidence="2">Belongs to the TUBGCP family.</text>
</comment>
<keyword evidence="4" id="KW-0493">Microtubule</keyword>
<evidence type="ECO:0000256" key="1">
    <source>
        <dbReference type="ARBA" id="ARBA00004245"/>
    </source>
</evidence>
<evidence type="ECO:0000256" key="4">
    <source>
        <dbReference type="ARBA" id="ARBA00022701"/>
    </source>
</evidence>
<dbReference type="GO" id="GO:0005874">
    <property type="term" value="C:microtubule"/>
    <property type="evidence" value="ECO:0007669"/>
    <property type="project" value="UniProtKB-KW"/>
</dbReference>
<evidence type="ECO:0000313" key="8">
    <source>
        <dbReference type="Proteomes" id="UP001159042"/>
    </source>
</evidence>
<dbReference type="InterPro" id="IPR042241">
    <property type="entry name" value="GCP_C_sf"/>
</dbReference>
<dbReference type="PANTHER" id="PTHR19302">
    <property type="entry name" value="GAMMA TUBULIN COMPLEX PROTEIN"/>
    <property type="match status" value="1"/>
</dbReference>
<dbReference type="GO" id="GO:0051225">
    <property type="term" value="P:spindle assembly"/>
    <property type="evidence" value="ECO:0007669"/>
    <property type="project" value="TreeGrafter"/>
</dbReference>
<dbReference type="GO" id="GO:0000922">
    <property type="term" value="C:spindle pole"/>
    <property type="evidence" value="ECO:0007669"/>
    <property type="project" value="InterPro"/>
</dbReference>
<keyword evidence="8" id="KW-1185">Reference proteome</keyword>
<dbReference type="Proteomes" id="UP001159042">
    <property type="component" value="Unassembled WGS sequence"/>
</dbReference>
<comment type="caution">
    <text evidence="7">The sequence shown here is derived from an EMBL/GenBank/DDBJ whole genome shotgun (WGS) entry which is preliminary data.</text>
</comment>
<feature type="domain" description="Gamma tubulin complex component C-terminal" evidence="6">
    <location>
        <begin position="1"/>
        <end position="105"/>
    </location>
</feature>